<feature type="coiled-coil region" evidence="2">
    <location>
        <begin position="87"/>
        <end position="143"/>
    </location>
</feature>
<organism evidence="5 6">
    <name type="scientific">Champsocephalus esox</name>
    <name type="common">pike icefish</name>
    <dbReference type="NCBI Taxonomy" id="159716"/>
    <lineage>
        <taxon>Eukaryota</taxon>
        <taxon>Metazoa</taxon>
        <taxon>Chordata</taxon>
        <taxon>Craniata</taxon>
        <taxon>Vertebrata</taxon>
        <taxon>Euteleostomi</taxon>
        <taxon>Actinopterygii</taxon>
        <taxon>Neopterygii</taxon>
        <taxon>Teleostei</taxon>
        <taxon>Neoteleostei</taxon>
        <taxon>Acanthomorphata</taxon>
        <taxon>Eupercaria</taxon>
        <taxon>Perciformes</taxon>
        <taxon>Notothenioidei</taxon>
        <taxon>Channichthyidae</taxon>
        <taxon>Champsocephalus</taxon>
    </lineage>
</organism>
<reference evidence="5 6" key="1">
    <citation type="journal article" date="2023" name="Mol. Biol. Evol.">
        <title>Genomics of Secondarily Temperate Adaptation in the Only Non-Antarctic Icefish.</title>
        <authorList>
            <person name="Rivera-Colon A.G."/>
            <person name="Rayamajhi N."/>
            <person name="Minhas B.F."/>
            <person name="Madrigal G."/>
            <person name="Bilyk K.T."/>
            <person name="Yoon V."/>
            <person name="Hune M."/>
            <person name="Gregory S."/>
            <person name="Cheng C.H.C."/>
            <person name="Catchen J.M."/>
        </authorList>
    </citation>
    <scope>NUCLEOTIDE SEQUENCE [LARGE SCALE GENOMIC DNA]</scope>
    <source>
        <strain evidence="5">JC2023a</strain>
    </source>
</reference>
<protein>
    <recommendedName>
        <fullName evidence="4">FAM65 N-terminal domain-containing protein</fullName>
    </recommendedName>
</protein>
<dbReference type="EMBL" id="JAULUE010002047">
    <property type="protein sequence ID" value="KAK5911940.1"/>
    <property type="molecule type" value="Genomic_DNA"/>
</dbReference>
<dbReference type="InterPro" id="IPR026136">
    <property type="entry name" value="RIPOR3"/>
</dbReference>
<evidence type="ECO:0000313" key="6">
    <source>
        <dbReference type="Proteomes" id="UP001335648"/>
    </source>
</evidence>
<dbReference type="InterPro" id="IPR031780">
    <property type="entry name" value="FAM65_N"/>
</dbReference>
<keyword evidence="6" id="KW-1185">Reference proteome</keyword>
<comment type="caution">
    <text evidence="5">The sequence shown here is derived from an EMBL/GenBank/DDBJ whole genome shotgun (WGS) entry which is preliminary data.</text>
</comment>
<feature type="region of interest" description="Disordered" evidence="3">
    <location>
        <begin position="27"/>
        <end position="62"/>
    </location>
</feature>
<proteinExistence type="inferred from homology"/>
<evidence type="ECO:0000313" key="5">
    <source>
        <dbReference type="EMBL" id="KAK5911940.1"/>
    </source>
</evidence>
<keyword evidence="2" id="KW-0175">Coiled coil</keyword>
<comment type="similarity">
    <text evidence="1">Belongs to the RIPOR family.</text>
</comment>
<dbReference type="Pfam" id="PF15903">
    <property type="entry name" value="PL48"/>
    <property type="match status" value="1"/>
</dbReference>
<name>A0AAN8D1V4_9TELE</name>
<evidence type="ECO:0000256" key="3">
    <source>
        <dbReference type="SAM" id="MobiDB-lite"/>
    </source>
</evidence>
<feature type="domain" description="FAM65 N-terminal" evidence="4">
    <location>
        <begin position="16"/>
        <end position="313"/>
    </location>
</feature>
<dbReference type="PANTHER" id="PTHR15829">
    <property type="entry name" value="PROTEIN KINASE PKN/PRK1, EFFECTOR"/>
    <property type="match status" value="1"/>
</dbReference>
<evidence type="ECO:0000259" key="4">
    <source>
        <dbReference type="Pfam" id="PF15903"/>
    </source>
</evidence>
<sequence length="319" mass="36786">MSVKLRFDSPSDGGLVNRSRSFTGFSSLSGRRRSSSVHNSLRSKANSGGKSPRMQLSPSRGGALWSLQPETVETVFQSLRRGLKQYLEGHQAEMDFLSSQQRETKRNSRLAFLYDLEKEIRALERYIRRLEFQLSKVEELYETYCIQWRLCQGAVNMKRAFSLSPSTRASRDSLLELSRNHTLSLQDMSVMEGELEILLGELHIKMKGLIGFARLCPGDQYEVVVRLGRQRWKIRGRIESDDTQAWDEEEMVFLPHTQHNFEIKVTEAKGLSWLLVGMVTCLSADFFVARPQLMLVDITELGTIKLQLEVTWKYEHMNR</sequence>
<evidence type="ECO:0000256" key="2">
    <source>
        <dbReference type="SAM" id="Coils"/>
    </source>
</evidence>
<evidence type="ECO:0000256" key="1">
    <source>
        <dbReference type="ARBA" id="ARBA00005744"/>
    </source>
</evidence>
<feature type="compositionally biased region" description="Polar residues" evidence="3">
    <location>
        <begin position="37"/>
        <end position="58"/>
    </location>
</feature>
<dbReference type="AlphaFoldDB" id="A0AAN8D1V4"/>
<gene>
    <name evidence="5" type="ORF">CesoFtcFv8_001865</name>
</gene>
<accession>A0AAN8D1V4</accession>
<dbReference type="Proteomes" id="UP001335648">
    <property type="component" value="Unassembled WGS sequence"/>
</dbReference>
<dbReference type="PANTHER" id="PTHR15829:SF15">
    <property type="entry name" value="RIPOR FAMILY MEMBER 3"/>
    <property type="match status" value="1"/>
</dbReference>